<comment type="catalytic activity">
    <reaction evidence="2">
        <text>2 superoxide + 2 H(+) = H2O2 + O2</text>
        <dbReference type="Rhea" id="RHEA:20696"/>
        <dbReference type="ChEBI" id="CHEBI:15378"/>
        <dbReference type="ChEBI" id="CHEBI:15379"/>
        <dbReference type="ChEBI" id="CHEBI:16240"/>
        <dbReference type="ChEBI" id="CHEBI:18421"/>
        <dbReference type="EC" id="1.15.1.1"/>
    </reaction>
</comment>
<comment type="cofactor">
    <cofactor evidence="2">
        <name>Zn(2+)</name>
        <dbReference type="ChEBI" id="CHEBI:29105"/>
    </cofactor>
    <text evidence="2">Binds 1 zinc ion per subunit.</text>
</comment>
<keyword evidence="4" id="KW-0732">Signal</keyword>
<dbReference type="STRING" id="1449351.RISW2_09890"/>
<evidence type="ECO:0000256" key="1">
    <source>
        <dbReference type="ARBA" id="ARBA00010457"/>
    </source>
</evidence>
<evidence type="ECO:0000313" key="6">
    <source>
        <dbReference type="EMBL" id="ETX28075.1"/>
    </source>
</evidence>
<comment type="function">
    <text evidence="2">Destroys radicals which are normally produced within the cells and which are toxic to biological systems.</text>
</comment>
<dbReference type="PATRIC" id="fig|1449351.3.peg.3033"/>
<feature type="domain" description="Superoxide dismutase copper/zinc binding" evidence="5">
    <location>
        <begin position="47"/>
        <end position="175"/>
    </location>
</feature>
<gene>
    <name evidence="6" type="ORF">RISW2_09890</name>
</gene>
<dbReference type="GO" id="GO:0004784">
    <property type="term" value="F:superoxide dismutase activity"/>
    <property type="evidence" value="ECO:0007669"/>
    <property type="project" value="UniProtKB-EC"/>
</dbReference>
<dbReference type="Gene3D" id="2.60.40.200">
    <property type="entry name" value="Superoxide dismutase, copper/zinc binding domain"/>
    <property type="match status" value="1"/>
</dbReference>
<dbReference type="EC" id="1.15.1.1" evidence="2"/>
<dbReference type="PROSITE" id="PS00087">
    <property type="entry name" value="SOD_CU_ZN_1"/>
    <property type="match status" value="1"/>
</dbReference>
<comment type="caution">
    <text evidence="6">The sequence shown here is derived from an EMBL/GenBank/DDBJ whole genome shotgun (WGS) entry which is preliminary data.</text>
</comment>
<keyword evidence="7" id="KW-1185">Reference proteome</keyword>
<dbReference type="InterPro" id="IPR018152">
    <property type="entry name" value="SOD_Cu/Zn_BS"/>
</dbReference>
<keyword evidence="2" id="KW-0560">Oxidoreductase</keyword>
<proteinExistence type="inferred from homology"/>
<comment type="cofactor">
    <cofactor evidence="2">
        <name>Cu cation</name>
        <dbReference type="ChEBI" id="CHEBI:23378"/>
    </cofactor>
    <text evidence="2">Binds 1 copper ion per subunit.</text>
</comment>
<dbReference type="AlphaFoldDB" id="X7F5M3"/>
<dbReference type="SUPFAM" id="SSF49329">
    <property type="entry name" value="Cu,Zn superoxide dismutase-like"/>
    <property type="match status" value="1"/>
</dbReference>
<dbReference type="GO" id="GO:0005507">
    <property type="term" value="F:copper ion binding"/>
    <property type="evidence" value="ECO:0007669"/>
    <property type="project" value="InterPro"/>
</dbReference>
<dbReference type="eggNOG" id="COG2032">
    <property type="taxonomic scope" value="Bacteria"/>
</dbReference>
<accession>X7F5M3</accession>
<feature type="signal peptide" evidence="4">
    <location>
        <begin position="1"/>
        <end position="17"/>
    </location>
</feature>
<dbReference type="CDD" id="cd00305">
    <property type="entry name" value="Cu-Zn_Superoxide_Dismutase"/>
    <property type="match status" value="1"/>
</dbReference>
<evidence type="ECO:0000256" key="4">
    <source>
        <dbReference type="SAM" id="SignalP"/>
    </source>
</evidence>
<feature type="region of interest" description="Disordered" evidence="3">
    <location>
        <begin position="20"/>
        <end position="47"/>
    </location>
</feature>
<dbReference type="PANTHER" id="PTHR10003">
    <property type="entry name" value="SUPEROXIDE DISMUTASE CU-ZN -RELATED"/>
    <property type="match status" value="1"/>
</dbReference>
<comment type="similarity">
    <text evidence="1 2">Belongs to the Cu-Zn superoxide dismutase family.</text>
</comment>
<dbReference type="InterPro" id="IPR001424">
    <property type="entry name" value="SOD_Cu_Zn_dom"/>
</dbReference>
<name>X7F5M3_9RHOB</name>
<evidence type="ECO:0000259" key="5">
    <source>
        <dbReference type="Pfam" id="PF00080"/>
    </source>
</evidence>
<keyword evidence="2" id="KW-0479">Metal-binding</keyword>
<dbReference type="EMBL" id="JAME01000023">
    <property type="protein sequence ID" value="ETX28075.1"/>
    <property type="molecule type" value="Genomic_DNA"/>
</dbReference>
<organism evidence="6 7">
    <name type="scientific">Roseivivax isoporae LMG 25204</name>
    <dbReference type="NCBI Taxonomy" id="1449351"/>
    <lineage>
        <taxon>Bacteria</taxon>
        <taxon>Pseudomonadati</taxon>
        <taxon>Pseudomonadota</taxon>
        <taxon>Alphaproteobacteria</taxon>
        <taxon>Rhodobacterales</taxon>
        <taxon>Roseobacteraceae</taxon>
        <taxon>Roseivivax</taxon>
    </lineage>
</organism>
<dbReference type="PROSITE" id="PS00332">
    <property type="entry name" value="SOD_CU_ZN_2"/>
    <property type="match status" value="1"/>
</dbReference>
<dbReference type="Pfam" id="PF00080">
    <property type="entry name" value="Sod_Cu"/>
    <property type="match status" value="1"/>
</dbReference>
<evidence type="ECO:0000256" key="3">
    <source>
        <dbReference type="SAM" id="MobiDB-lite"/>
    </source>
</evidence>
<evidence type="ECO:0000256" key="2">
    <source>
        <dbReference type="RuleBase" id="RU000393"/>
    </source>
</evidence>
<keyword evidence="2" id="KW-0862">Zinc</keyword>
<sequence>MKAIHAAILAAGIPALAAAQTDSGPGTGADDGGSATAMLQGTDGTEHGTVNIQQTPSGQVMVTLDLTDIPEGPHGFHFHETGDCSADDFSSAGGHIAGDAEHGVLVEAGPHPGDFPNITAGSDGIVQVSYFNERIDVEDHLMDEDGAAVVVHLGADDYASQPAGDAGDRIACGEIRPAG</sequence>
<feature type="chain" id="PRO_5004977493" description="Superoxide dismutase [Cu-Zn]" evidence="4">
    <location>
        <begin position="18"/>
        <end position="179"/>
    </location>
</feature>
<dbReference type="OrthoDB" id="5431326at2"/>
<protein>
    <recommendedName>
        <fullName evidence="2">Superoxide dismutase [Cu-Zn]</fullName>
        <ecNumber evidence="2">1.15.1.1</ecNumber>
    </recommendedName>
</protein>
<keyword evidence="2" id="KW-0186">Copper</keyword>
<dbReference type="RefSeq" id="WP_043772720.1">
    <property type="nucleotide sequence ID" value="NZ_JAME01000023.1"/>
</dbReference>
<evidence type="ECO:0000313" key="7">
    <source>
        <dbReference type="Proteomes" id="UP000023430"/>
    </source>
</evidence>
<dbReference type="Proteomes" id="UP000023430">
    <property type="component" value="Unassembled WGS sequence"/>
</dbReference>
<dbReference type="InterPro" id="IPR036423">
    <property type="entry name" value="SOD-like_Cu/Zn_dom_sf"/>
</dbReference>
<reference evidence="6 7" key="1">
    <citation type="submission" date="2014-01" db="EMBL/GenBank/DDBJ databases">
        <title>Roseivivax isoporae LMG 25204 Genome Sequencing.</title>
        <authorList>
            <person name="Lai Q."/>
            <person name="Li G."/>
            <person name="Shao Z."/>
        </authorList>
    </citation>
    <scope>NUCLEOTIDE SEQUENCE [LARGE SCALE GENOMIC DNA]</scope>
    <source>
        <strain evidence="6 7">LMG 25204</strain>
    </source>
</reference>
<dbReference type="InterPro" id="IPR024134">
    <property type="entry name" value="SOD_Cu/Zn_/chaperone"/>
</dbReference>